<gene>
    <name evidence="1" type="ORF">SAMN05444583_1329</name>
</gene>
<dbReference type="AlphaFoldDB" id="A0A1H7XFU0"/>
<dbReference type="OrthoDB" id="9808766at2"/>
<dbReference type="GO" id="GO:0006974">
    <property type="term" value="P:DNA damage response"/>
    <property type="evidence" value="ECO:0007669"/>
    <property type="project" value="TreeGrafter"/>
</dbReference>
<evidence type="ECO:0000313" key="1">
    <source>
        <dbReference type="EMBL" id="SEM31909.1"/>
    </source>
</evidence>
<evidence type="ECO:0000313" key="2">
    <source>
        <dbReference type="Proteomes" id="UP000198677"/>
    </source>
</evidence>
<dbReference type="RefSeq" id="WP_072753619.1">
    <property type="nucleotide sequence ID" value="NZ_FOAW01000032.1"/>
</dbReference>
<name>A0A1H7XFU0_9NOCA</name>
<reference evidence="2" key="1">
    <citation type="submission" date="2016-10" db="EMBL/GenBank/DDBJ databases">
        <authorList>
            <person name="Varghese N."/>
            <person name="Submissions S."/>
        </authorList>
    </citation>
    <scope>NUCLEOTIDE SEQUENCE [LARGE SCALE GENOMIC DNA]</scope>
    <source>
        <strain evidence="2">DSM 44675</strain>
    </source>
</reference>
<organism evidence="1 2">
    <name type="scientific">Rhodococcus maanshanensis</name>
    <dbReference type="NCBI Taxonomy" id="183556"/>
    <lineage>
        <taxon>Bacteria</taxon>
        <taxon>Bacillati</taxon>
        <taxon>Actinomycetota</taxon>
        <taxon>Actinomycetes</taxon>
        <taxon>Mycobacteriales</taxon>
        <taxon>Nocardiaceae</taxon>
        <taxon>Rhodococcus</taxon>
    </lineage>
</organism>
<dbReference type="InterPro" id="IPR007497">
    <property type="entry name" value="SIMPL/DUF541"/>
</dbReference>
<proteinExistence type="predicted"/>
<evidence type="ECO:0008006" key="3">
    <source>
        <dbReference type="Google" id="ProtNLM"/>
    </source>
</evidence>
<dbReference type="EMBL" id="FOAW01000032">
    <property type="protein sequence ID" value="SEM31909.1"/>
    <property type="molecule type" value="Genomic_DNA"/>
</dbReference>
<keyword evidence="2" id="KW-1185">Reference proteome</keyword>
<dbReference type="Pfam" id="PF04402">
    <property type="entry name" value="SIMPL"/>
    <property type="match status" value="1"/>
</dbReference>
<sequence length="212" mass="22159">MTAQMKSSVTVLGHGSAAATPDIMRITVSVEVRSQEVTGAFERAGHTARSVSEALREAGVSPADVATTGLSVHADTVWQENQGQQVVGYIASTTLSVTLRDLSTPGQIIADCVGAGGDDVRLGGLELGISDQAGLLSRARDAAFADALAKARQYAALSGRELGKVVEVSEDVDSPPMPRPMVRAMKASADAMPIERGETELSATVRVRWTLI</sequence>
<dbReference type="Proteomes" id="UP000198677">
    <property type="component" value="Unassembled WGS sequence"/>
</dbReference>
<dbReference type="InterPro" id="IPR052022">
    <property type="entry name" value="26kDa_periplasmic_antigen"/>
</dbReference>
<protein>
    <recommendedName>
        <fullName evidence="3">26 kDa periplasmic immunogenic protein</fullName>
    </recommendedName>
</protein>
<dbReference type="PANTHER" id="PTHR34387">
    <property type="entry name" value="SLR1258 PROTEIN"/>
    <property type="match status" value="1"/>
</dbReference>
<dbReference type="Gene3D" id="3.30.70.2970">
    <property type="entry name" value="Protein of unknown function (DUF541), domain 2"/>
    <property type="match status" value="1"/>
</dbReference>
<accession>A0A1H7XFU0</accession>
<dbReference type="Gene3D" id="3.30.110.170">
    <property type="entry name" value="Protein of unknown function (DUF541), domain 1"/>
    <property type="match status" value="1"/>
</dbReference>
<dbReference type="PANTHER" id="PTHR34387:SF1">
    <property type="entry name" value="PERIPLASMIC IMMUNOGENIC PROTEIN"/>
    <property type="match status" value="1"/>
</dbReference>